<dbReference type="InterPro" id="IPR058240">
    <property type="entry name" value="rSAM_sf"/>
</dbReference>
<dbReference type="InterPro" id="IPR006638">
    <property type="entry name" value="Elp3/MiaA/NifB-like_rSAM"/>
</dbReference>
<evidence type="ECO:0000259" key="1">
    <source>
        <dbReference type="PROSITE" id="PS51918"/>
    </source>
</evidence>
<reference evidence="2" key="1">
    <citation type="submission" date="2020-08" db="EMBL/GenBank/DDBJ databases">
        <title>Genomic insights into the carbon and energy metabolism of the first obligate autotrophic acetogenic bacterium Aceticella autotrophica gen. nov., sp. nov.</title>
        <authorList>
            <person name="Toshchakov S.V."/>
            <person name="Elcheninov A.G."/>
            <person name="Kublanov I.V."/>
            <person name="Frolov E.N."/>
            <person name="Lebedinsky A.V."/>
        </authorList>
    </citation>
    <scope>NUCLEOTIDE SEQUENCE</scope>
    <source>
        <strain evidence="2">3443-3Ac</strain>
    </source>
</reference>
<name>A0A975AUT3_9THEO</name>
<dbReference type="SFLD" id="SFLDS00029">
    <property type="entry name" value="Radical_SAM"/>
    <property type="match status" value="1"/>
</dbReference>
<dbReference type="NCBIfam" id="TIGR03960">
    <property type="entry name" value="rSAM_fuse_unch"/>
    <property type="match status" value="1"/>
</dbReference>
<dbReference type="CDD" id="cd01335">
    <property type="entry name" value="Radical_SAM"/>
    <property type="match status" value="1"/>
</dbReference>
<dbReference type="PANTHER" id="PTHR42731:SF1">
    <property type="entry name" value="RADICAL SAM DOMAIN PROTEIN"/>
    <property type="match status" value="1"/>
</dbReference>
<dbReference type="Pfam" id="PF19864">
    <property type="entry name" value="Radical_SAM_N2"/>
    <property type="match status" value="1"/>
</dbReference>
<sequence>MYSIKDKIENILMKVAKPARYTGGEINSIIKNTKDFKIRFAFAFPDIYEIGMSHLGMKILYYLINERSDTYCERVFAPWVDMENMMRECDIPLFTLETKTPLKEMDIIGFTLQYELSYTNILNMLNLSGIPIRRIERDFSPLIIAGGPCGYNPAPLSDVVDLFVIGEGEEVINEILDLYADWKDRGFNKEKFLKEATKIQGVYVPSFYKEEYNEDGTVKGIFPLVEGVPSVIKKRIVKNLDKSYFPAKQIVPYINIVHDRIMLEVFRGCTRGCRFCQAGMIYRPVREKSREGLLELADKLIKTTGYEEISLTSLSTCDYSKIEELIHDLIEKYKERGIGIALPSTRIDAFSVNLLKEIQKVRKTGLTLAPEAGTQRLRDVINKGVSEEDLLNSTKEAFKAGWNTVKLYFMIGLPTETMEDVAGIAYLAHKVADVYKEVRGNTKNLKITVSTSTFVPKPFTPFQWFGQEKIDLIIEKQNLLKNMLKGKIFRYSFHEPHISFLEAVISKGDRRVGQAIVKAWEKGCKFDSWRDYFKFDVWMDAFEEEGINPYFYANKERDFYETFPWDIIDCGVKKDYLIREYNKAMEGKLTNDCRLNCTGCGIKELDKGVVCFEAKK</sequence>
<dbReference type="Gene3D" id="3.80.30.20">
    <property type="entry name" value="tm_1862 like domain"/>
    <property type="match status" value="1"/>
</dbReference>
<dbReference type="SUPFAM" id="SSF102114">
    <property type="entry name" value="Radical SAM enzymes"/>
    <property type="match status" value="1"/>
</dbReference>
<dbReference type="InterPro" id="IPR045784">
    <property type="entry name" value="Radical_SAM_N2"/>
</dbReference>
<dbReference type="SFLD" id="SFLDG01082">
    <property type="entry name" value="B12-binding_domain_containing"/>
    <property type="match status" value="1"/>
</dbReference>
<dbReference type="Pfam" id="PF04055">
    <property type="entry name" value="Radical_SAM"/>
    <property type="match status" value="1"/>
</dbReference>
<dbReference type="AlphaFoldDB" id="A0A975AUT3"/>
<dbReference type="Proteomes" id="UP000671913">
    <property type="component" value="Chromosome"/>
</dbReference>
<proteinExistence type="predicted"/>
<evidence type="ECO:0000313" key="3">
    <source>
        <dbReference type="Proteomes" id="UP000671913"/>
    </source>
</evidence>
<dbReference type="InterPro" id="IPR023404">
    <property type="entry name" value="rSAM_horseshoe"/>
</dbReference>
<keyword evidence="3" id="KW-1185">Reference proteome</keyword>
<evidence type="ECO:0000313" key="2">
    <source>
        <dbReference type="EMBL" id="QSZ26850.1"/>
    </source>
</evidence>
<dbReference type="InterPro" id="IPR023862">
    <property type="entry name" value="CHP03960_rSAM"/>
</dbReference>
<gene>
    <name evidence="2" type="ORF">ACETAC_08190</name>
</gene>
<dbReference type="EMBL" id="CP060096">
    <property type="protein sequence ID" value="QSZ26850.1"/>
    <property type="molecule type" value="Genomic_DNA"/>
</dbReference>
<dbReference type="SMART" id="SM00729">
    <property type="entry name" value="Elp3"/>
    <property type="match status" value="1"/>
</dbReference>
<dbReference type="KEGG" id="aaut:ACETAC_08190"/>
<dbReference type="PANTHER" id="PTHR42731">
    <property type="entry name" value="SLL1084 PROTEIN"/>
    <property type="match status" value="1"/>
</dbReference>
<organism evidence="2 3">
    <name type="scientific">Aceticella autotrophica</name>
    <dbReference type="NCBI Taxonomy" id="2755338"/>
    <lineage>
        <taxon>Bacteria</taxon>
        <taxon>Bacillati</taxon>
        <taxon>Bacillota</taxon>
        <taxon>Clostridia</taxon>
        <taxon>Thermoanaerobacterales</taxon>
        <taxon>Thermoanaerobacteraceae</taxon>
        <taxon>Aceticella</taxon>
    </lineage>
</organism>
<protein>
    <submittedName>
        <fullName evidence="2">TIGR03960 family B12-binding radical SAM protein</fullName>
    </submittedName>
</protein>
<dbReference type="InterPro" id="IPR007197">
    <property type="entry name" value="rSAM"/>
</dbReference>
<dbReference type="PROSITE" id="PS51918">
    <property type="entry name" value="RADICAL_SAM"/>
    <property type="match status" value="1"/>
</dbReference>
<accession>A0A975AUT3</accession>
<feature type="domain" description="Radical SAM core" evidence="1">
    <location>
        <begin position="255"/>
        <end position="490"/>
    </location>
</feature>
<dbReference type="RefSeq" id="WP_284679541.1">
    <property type="nucleotide sequence ID" value="NZ_CP060096.1"/>
</dbReference>
<dbReference type="GO" id="GO:0051536">
    <property type="term" value="F:iron-sulfur cluster binding"/>
    <property type="evidence" value="ECO:0007669"/>
    <property type="project" value="InterPro"/>
</dbReference>
<dbReference type="GO" id="GO:0003824">
    <property type="term" value="F:catalytic activity"/>
    <property type="evidence" value="ECO:0007669"/>
    <property type="project" value="InterPro"/>
</dbReference>